<keyword evidence="2" id="KW-1185">Reference proteome</keyword>
<dbReference type="EMBL" id="ABIB01000001">
    <property type="protein sequence ID" value="EDP98514.1"/>
    <property type="molecule type" value="Genomic_DNA"/>
</dbReference>
<dbReference type="Proteomes" id="UP000002945">
    <property type="component" value="Unassembled WGS sequence"/>
</dbReference>
<comment type="caution">
    <text evidence="1">The sequence shown here is derived from an EMBL/GenBank/DDBJ whole genome shotgun (WGS) entry which is preliminary data.</text>
</comment>
<reference evidence="1 2" key="1">
    <citation type="journal article" date="2011" name="J. Bacteriol.">
        <title>Genome sequence of the algicidal bacterium Kordia algicida OT-1.</title>
        <authorList>
            <person name="Lee H.S."/>
            <person name="Kang S.G."/>
            <person name="Kwon K.K."/>
            <person name="Lee J.H."/>
            <person name="Kim S.J."/>
        </authorList>
    </citation>
    <scope>NUCLEOTIDE SEQUENCE [LARGE SCALE GENOMIC DNA]</scope>
    <source>
        <strain evidence="1 2">OT-1</strain>
    </source>
</reference>
<dbReference type="AlphaFoldDB" id="A9DL97"/>
<proteinExistence type="predicted"/>
<dbReference type="STRING" id="391587.KAOT1_14892"/>
<name>A9DL97_9FLAO</name>
<evidence type="ECO:0000313" key="1">
    <source>
        <dbReference type="EMBL" id="EDP98514.1"/>
    </source>
</evidence>
<sequence length="46" mass="5584">MKLEFMLLFIVFRTVFDKSELTCYDIDSYKIIKKLDQLLTDFSNEK</sequence>
<accession>A9DL97</accession>
<gene>
    <name evidence="1" type="ORF">KAOT1_14892</name>
</gene>
<evidence type="ECO:0000313" key="2">
    <source>
        <dbReference type="Proteomes" id="UP000002945"/>
    </source>
</evidence>
<protein>
    <submittedName>
        <fullName evidence="1">Uncharacterized protein</fullName>
    </submittedName>
</protein>
<dbReference type="HOGENOM" id="CLU_3184884_0_0_10"/>
<organism evidence="1 2">
    <name type="scientific">Kordia algicida OT-1</name>
    <dbReference type="NCBI Taxonomy" id="391587"/>
    <lineage>
        <taxon>Bacteria</taxon>
        <taxon>Pseudomonadati</taxon>
        <taxon>Bacteroidota</taxon>
        <taxon>Flavobacteriia</taxon>
        <taxon>Flavobacteriales</taxon>
        <taxon>Flavobacteriaceae</taxon>
        <taxon>Kordia</taxon>
    </lineage>
</organism>